<reference evidence="2" key="1">
    <citation type="submission" date="2022-03" db="EMBL/GenBank/DDBJ databases">
        <authorList>
            <person name="Tunstrom K."/>
        </authorList>
    </citation>
    <scope>NUCLEOTIDE SEQUENCE</scope>
</reference>
<dbReference type="Pfam" id="PF13843">
    <property type="entry name" value="DDE_Tnp_1_7"/>
    <property type="match status" value="1"/>
</dbReference>
<evidence type="ECO:0000313" key="2">
    <source>
        <dbReference type="EMBL" id="CAH2087762.1"/>
    </source>
</evidence>
<evidence type="ECO:0000313" key="3">
    <source>
        <dbReference type="Proteomes" id="UP001153954"/>
    </source>
</evidence>
<dbReference type="EMBL" id="CAKOGL010000007">
    <property type="protein sequence ID" value="CAH2087762.1"/>
    <property type="molecule type" value="Genomic_DNA"/>
</dbReference>
<dbReference type="AlphaFoldDB" id="A0AAU9TNG2"/>
<feature type="domain" description="PiggyBac transposable element-derived protein" evidence="1">
    <location>
        <begin position="20"/>
        <end position="89"/>
    </location>
</feature>
<dbReference type="PANTHER" id="PTHR46599:SF6">
    <property type="entry name" value="DUAL SPECIFICITY PHOSPHATASE 26"/>
    <property type="match status" value="1"/>
</dbReference>
<name>A0AAU9TNG2_EUPED</name>
<evidence type="ECO:0000259" key="1">
    <source>
        <dbReference type="Pfam" id="PF13843"/>
    </source>
</evidence>
<sequence>MFCSDGCLTLASYKTRLFEMVYLLSSCNEEAAINPTTDKPEMIMFYNQTKGGVDTFDQMCSAMSCSRKTNRWPMVIFYRILNMAIVKSYIIYCHNMLSKNEKPLNRREFMKKLSTVLTTPWITKRLEAPTLPRHVRSNIELVLPKPTVQASIDEEE</sequence>
<gene>
    <name evidence="2" type="ORF">EEDITHA_LOCUS3988</name>
</gene>
<accession>A0AAU9TNG2</accession>
<dbReference type="Proteomes" id="UP001153954">
    <property type="component" value="Unassembled WGS sequence"/>
</dbReference>
<dbReference type="InterPro" id="IPR029526">
    <property type="entry name" value="PGBD"/>
</dbReference>
<keyword evidence="3" id="KW-1185">Reference proteome</keyword>
<protein>
    <recommendedName>
        <fullName evidence="1">PiggyBac transposable element-derived protein domain-containing protein</fullName>
    </recommendedName>
</protein>
<organism evidence="2 3">
    <name type="scientific">Euphydryas editha</name>
    <name type="common">Edith's checkerspot</name>
    <dbReference type="NCBI Taxonomy" id="104508"/>
    <lineage>
        <taxon>Eukaryota</taxon>
        <taxon>Metazoa</taxon>
        <taxon>Ecdysozoa</taxon>
        <taxon>Arthropoda</taxon>
        <taxon>Hexapoda</taxon>
        <taxon>Insecta</taxon>
        <taxon>Pterygota</taxon>
        <taxon>Neoptera</taxon>
        <taxon>Endopterygota</taxon>
        <taxon>Lepidoptera</taxon>
        <taxon>Glossata</taxon>
        <taxon>Ditrysia</taxon>
        <taxon>Papilionoidea</taxon>
        <taxon>Nymphalidae</taxon>
        <taxon>Nymphalinae</taxon>
        <taxon>Euphydryas</taxon>
    </lineage>
</organism>
<proteinExistence type="predicted"/>
<comment type="caution">
    <text evidence="2">The sequence shown here is derived from an EMBL/GenBank/DDBJ whole genome shotgun (WGS) entry which is preliminary data.</text>
</comment>
<dbReference type="PANTHER" id="PTHR46599">
    <property type="entry name" value="PIGGYBAC TRANSPOSABLE ELEMENT-DERIVED PROTEIN 4"/>
    <property type="match status" value="1"/>
</dbReference>